<name>A0ABW1YC09_9DEIO</name>
<gene>
    <name evidence="2" type="ORF">ACFP81_07540</name>
</gene>
<dbReference type="RefSeq" id="WP_380082880.1">
    <property type="nucleotide sequence ID" value="NZ_JBHSWD010000001.1"/>
</dbReference>
<evidence type="ECO:0000313" key="3">
    <source>
        <dbReference type="Proteomes" id="UP001596297"/>
    </source>
</evidence>
<evidence type="ECO:0000256" key="1">
    <source>
        <dbReference type="SAM" id="Phobius"/>
    </source>
</evidence>
<comment type="caution">
    <text evidence="2">The sequence shown here is derived from an EMBL/GenBank/DDBJ whole genome shotgun (WGS) entry which is preliminary data.</text>
</comment>
<feature type="transmembrane region" description="Helical" evidence="1">
    <location>
        <begin position="12"/>
        <end position="29"/>
    </location>
</feature>
<proteinExistence type="predicted"/>
<feature type="transmembrane region" description="Helical" evidence="1">
    <location>
        <begin position="96"/>
        <end position="117"/>
    </location>
</feature>
<accession>A0ABW1YC09</accession>
<organism evidence="2 3">
    <name type="scientific">Deinococcus lacus</name>
    <dbReference type="NCBI Taxonomy" id="392561"/>
    <lineage>
        <taxon>Bacteria</taxon>
        <taxon>Thermotogati</taxon>
        <taxon>Deinococcota</taxon>
        <taxon>Deinococci</taxon>
        <taxon>Deinococcales</taxon>
        <taxon>Deinococcaceae</taxon>
        <taxon>Deinococcus</taxon>
    </lineage>
</organism>
<keyword evidence="1" id="KW-0472">Membrane</keyword>
<keyword evidence="1" id="KW-1133">Transmembrane helix</keyword>
<reference evidence="3" key="1">
    <citation type="journal article" date="2019" name="Int. J. Syst. Evol. Microbiol.">
        <title>The Global Catalogue of Microorganisms (GCM) 10K type strain sequencing project: providing services to taxonomists for standard genome sequencing and annotation.</title>
        <authorList>
            <consortium name="The Broad Institute Genomics Platform"/>
            <consortium name="The Broad Institute Genome Sequencing Center for Infectious Disease"/>
            <person name="Wu L."/>
            <person name="Ma J."/>
        </authorList>
    </citation>
    <scope>NUCLEOTIDE SEQUENCE [LARGE SCALE GENOMIC DNA]</scope>
    <source>
        <strain evidence="3">CGMCC 1.15772</strain>
    </source>
</reference>
<dbReference type="Proteomes" id="UP001596297">
    <property type="component" value="Unassembled WGS sequence"/>
</dbReference>
<evidence type="ECO:0000313" key="2">
    <source>
        <dbReference type="EMBL" id="MFC6591870.1"/>
    </source>
</evidence>
<keyword evidence="1" id="KW-0812">Transmembrane</keyword>
<protein>
    <submittedName>
        <fullName evidence="2">Uncharacterized protein</fullName>
    </submittedName>
</protein>
<dbReference type="EMBL" id="JBHSWD010000001">
    <property type="protein sequence ID" value="MFC6591870.1"/>
    <property type="molecule type" value="Genomic_DNA"/>
</dbReference>
<feature type="transmembrane region" description="Helical" evidence="1">
    <location>
        <begin position="55"/>
        <end position="76"/>
    </location>
</feature>
<sequence length="134" mass="14211">MDHAPAGGRALLWWLAALLTGLLTLLALLPKPRSTPRLLHPVTLLLPGSAALEEVWGAALLLAWALSVFGLLLPLAPASAPSVLAPPAALLGSLPAGFFAWGLALSYLLGTVTWLLVRRAQRRQAESEWTVPRS</sequence>
<keyword evidence="3" id="KW-1185">Reference proteome</keyword>